<dbReference type="Proteomes" id="UP000245938">
    <property type="component" value="Unassembled WGS sequence"/>
</dbReference>
<dbReference type="SUPFAM" id="SSF48295">
    <property type="entry name" value="TrpR-like"/>
    <property type="match status" value="1"/>
</dbReference>
<dbReference type="GO" id="GO:0043565">
    <property type="term" value="F:sequence-specific DNA binding"/>
    <property type="evidence" value="ECO:0007669"/>
    <property type="project" value="InterPro"/>
</dbReference>
<dbReference type="Gene3D" id="1.10.1270.10">
    <property type="entry name" value="TrpR-like"/>
    <property type="match status" value="1"/>
</dbReference>
<sequence length="106" mass="12479">MQIEKIKGHQTDQLFKAVLELKNLEECYKFFDDLCTMSEIQSLSQRFEVAHLLRLKKTYETIKNETGASTATISRVRRCFDYGNDTYDEMLGRLYPEEQPFDAARK</sequence>
<dbReference type="InterPro" id="IPR010921">
    <property type="entry name" value="Trp_repressor/repl_initiator"/>
</dbReference>
<dbReference type="PANTHER" id="PTHR40080">
    <property type="entry name" value="LMO1763 PROTEIN"/>
    <property type="match status" value="1"/>
</dbReference>
<dbReference type="EMBL" id="QFVR01000010">
    <property type="protein sequence ID" value="PWI25241.1"/>
    <property type="molecule type" value="Genomic_DNA"/>
</dbReference>
<reference evidence="1 2" key="1">
    <citation type="submission" date="2018-05" db="EMBL/GenBank/DDBJ databases">
        <title>Kurthia sibirica genome sequence.</title>
        <authorList>
            <person name="Maclea K.S."/>
            <person name="Goen A.E."/>
        </authorList>
    </citation>
    <scope>NUCLEOTIDE SEQUENCE [LARGE SCALE GENOMIC DNA]</scope>
    <source>
        <strain evidence="1 2">ATCC 49154</strain>
    </source>
</reference>
<proteinExistence type="predicted"/>
<comment type="caution">
    <text evidence="1">The sequence shown here is derived from an EMBL/GenBank/DDBJ whole genome shotgun (WGS) entry which is preliminary data.</text>
</comment>
<evidence type="ECO:0008006" key="3">
    <source>
        <dbReference type="Google" id="ProtNLM"/>
    </source>
</evidence>
<evidence type="ECO:0000313" key="2">
    <source>
        <dbReference type="Proteomes" id="UP000245938"/>
    </source>
</evidence>
<organism evidence="1 2">
    <name type="scientific">Kurthia sibirica</name>
    <dbReference type="NCBI Taxonomy" id="202750"/>
    <lineage>
        <taxon>Bacteria</taxon>
        <taxon>Bacillati</taxon>
        <taxon>Bacillota</taxon>
        <taxon>Bacilli</taxon>
        <taxon>Bacillales</taxon>
        <taxon>Caryophanaceae</taxon>
        <taxon>Kurthia</taxon>
    </lineage>
</organism>
<accession>A0A2U3AL49</accession>
<gene>
    <name evidence="1" type="ORF">DEX24_08955</name>
</gene>
<dbReference type="InterPro" id="IPR013368">
    <property type="entry name" value="YecD_YerC"/>
</dbReference>
<dbReference type="RefSeq" id="WP_109306089.1">
    <property type="nucleotide sequence ID" value="NZ_BJUF01000014.1"/>
</dbReference>
<name>A0A2U3AL49_9BACL</name>
<dbReference type="Pfam" id="PF01371">
    <property type="entry name" value="Trp_repressor"/>
    <property type="match status" value="1"/>
</dbReference>
<protein>
    <recommendedName>
        <fullName evidence="3">Trp operon repressor family</fullName>
    </recommendedName>
</protein>
<dbReference type="GO" id="GO:0003700">
    <property type="term" value="F:DNA-binding transcription factor activity"/>
    <property type="evidence" value="ECO:0007669"/>
    <property type="project" value="InterPro"/>
</dbReference>
<dbReference type="OrthoDB" id="2874807at2"/>
<dbReference type="InterPro" id="IPR038116">
    <property type="entry name" value="TrpR-like_sf"/>
</dbReference>
<evidence type="ECO:0000313" key="1">
    <source>
        <dbReference type="EMBL" id="PWI25241.1"/>
    </source>
</evidence>
<dbReference type="InterPro" id="IPR000831">
    <property type="entry name" value="Trp_repress"/>
</dbReference>
<dbReference type="PANTHER" id="PTHR40080:SF1">
    <property type="entry name" value="TRPR-LIKE PROTEIN YERC_YECD"/>
    <property type="match status" value="1"/>
</dbReference>
<dbReference type="PIRSF" id="PIRSF012508">
    <property type="entry name" value="YerC"/>
    <property type="match status" value="1"/>
</dbReference>
<dbReference type="NCBIfam" id="TIGR02531">
    <property type="entry name" value="yecD_yerC"/>
    <property type="match status" value="1"/>
</dbReference>
<dbReference type="AlphaFoldDB" id="A0A2U3AL49"/>
<keyword evidence="2" id="KW-1185">Reference proteome</keyword>